<name>A0A1G7S194_9BURK</name>
<evidence type="ECO:0000313" key="2">
    <source>
        <dbReference type="EMBL" id="SDG16777.1"/>
    </source>
</evidence>
<proteinExistence type="predicted"/>
<dbReference type="AlphaFoldDB" id="A0A1G7S194"/>
<gene>
    <name evidence="2" type="ORF">SAMN05216466_102345</name>
</gene>
<feature type="region of interest" description="Disordered" evidence="1">
    <location>
        <begin position="1"/>
        <end position="22"/>
    </location>
</feature>
<accession>A0A1G7S194</accession>
<dbReference type="EMBL" id="FNCJ01000002">
    <property type="protein sequence ID" value="SDG16777.1"/>
    <property type="molecule type" value="Genomic_DNA"/>
</dbReference>
<organism evidence="2 3">
    <name type="scientific">Paraburkholderia phenazinium</name>
    <dbReference type="NCBI Taxonomy" id="60549"/>
    <lineage>
        <taxon>Bacteria</taxon>
        <taxon>Pseudomonadati</taxon>
        <taxon>Pseudomonadota</taxon>
        <taxon>Betaproteobacteria</taxon>
        <taxon>Burkholderiales</taxon>
        <taxon>Burkholderiaceae</taxon>
        <taxon>Paraburkholderia</taxon>
    </lineage>
</organism>
<evidence type="ECO:0000313" key="3">
    <source>
        <dbReference type="Proteomes" id="UP000199706"/>
    </source>
</evidence>
<sequence>MKGFGYHPHRTLDEAAESEAGPFEDPHRISVKQVATVLLVGAILACIHREISGAADGSLASLITGYARGTLHHLVTLVASHGP</sequence>
<dbReference type="Proteomes" id="UP000199706">
    <property type="component" value="Unassembled WGS sequence"/>
</dbReference>
<evidence type="ECO:0000256" key="1">
    <source>
        <dbReference type="SAM" id="MobiDB-lite"/>
    </source>
</evidence>
<dbReference type="RefSeq" id="WP_244106092.1">
    <property type="nucleotide sequence ID" value="NZ_CADERL010000002.1"/>
</dbReference>
<reference evidence="2 3" key="1">
    <citation type="submission" date="2016-10" db="EMBL/GenBank/DDBJ databases">
        <authorList>
            <person name="de Groot N.N."/>
        </authorList>
    </citation>
    <scope>NUCLEOTIDE SEQUENCE [LARGE SCALE GENOMIC DNA]</scope>
    <source>
        <strain evidence="2 3">LMG 2247</strain>
    </source>
</reference>
<protein>
    <submittedName>
        <fullName evidence="2">Uncharacterized protein</fullName>
    </submittedName>
</protein>